<evidence type="ECO:0000256" key="1">
    <source>
        <dbReference type="PROSITE-ProRule" id="PRU00325"/>
    </source>
</evidence>
<keyword evidence="1" id="KW-0479">Metal-binding</keyword>
<evidence type="ECO:0000313" key="3">
    <source>
        <dbReference type="EMBL" id="KAH9366939.1"/>
    </source>
</evidence>
<dbReference type="OrthoDB" id="6505242at2759"/>
<dbReference type="AlphaFoldDB" id="A0A9J6FVY7"/>
<dbReference type="PROSITE" id="PS50966">
    <property type="entry name" value="ZF_SWIM"/>
    <property type="match status" value="1"/>
</dbReference>
<evidence type="ECO:0000259" key="2">
    <source>
        <dbReference type="PROSITE" id="PS50966"/>
    </source>
</evidence>
<dbReference type="EMBL" id="JABSTR010000004">
    <property type="protein sequence ID" value="KAH9366939.1"/>
    <property type="molecule type" value="Genomic_DNA"/>
</dbReference>
<dbReference type="OMA" id="TIRCRCQ"/>
<sequence length="103" mass="11295">MYAAVNHSQGLSKTPLTAWVLAKSDGEILAAHCTCMAGNGEACSHVAALLFYMQYVARARQDRSCTDTDNSWLPPHIRKIHARPDSEMDFASSAMKNASLRLI</sequence>
<dbReference type="VEuPathDB" id="VectorBase:HLOH_042468"/>
<name>A0A9J6FVY7_HAELO</name>
<organism evidence="3 4">
    <name type="scientific">Haemaphysalis longicornis</name>
    <name type="common">Bush tick</name>
    <dbReference type="NCBI Taxonomy" id="44386"/>
    <lineage>
        <taxon>Eukaryota</taxon>
        <taxon>Metazoa</taxon>
        <taxon>Ecdysozoa</taxon>
        <taxon>Arthropoda</taxon>
        <taxon>Chelicerata</taxon>
        <taxon>Arachnida</taxon>
        <taxon>Acari</taxon>
        <taxon>Parasitiformes</taxon>
        <taxon>Ixodida</taxon>
        <taxon>Ixodoidea</taxon>
        <taxon>Ixodidae</taxon>
        <taxon>Haemaphysalinae</taxon>
        <taxon>Haemaphysalis</taxon>
    </lineage>
</organism>
<accession>A0A9J6FVY7</accession>
<dbReference type="PANTHER" id="PTHR47526">
    <property type="entry name" value="ATP-DEPENDENT DNA HELICASE"/>
    <property type="match status" value="1"/>
</dbReference>
<reference evidence="3 4" key="1">
    <citation type="journal article" date="2020" name="Cell">
        <title>Large-Scale Comparative Analyses of Tick Genomes Elucidate Their Genetic Diversity and Vector Capacities.</title>
        <authorList>
            <consortium name="Tick Genome and Microbiome Consortium (TIGMIC)"/>
            <person name="Jia N."/>
            <person name="Wang J."/>
            <person name="Shi W."/>
            <person name="Du L."/>
            <person name="Sun Y."/>
            <person name="Zhan W."/>
            <person name="Jiang J.F."/>
            <person name="Wang Q."/>
            <person name="Zhang B."/>
            <person name="Ji P."/>
            <person name="Bell-Sakyi L."/>
            <person name="Cui X.M."/>
            <person name="Yuan T.T."/>
            <person name="Jiang B.G."/>
            <person name="Yang W.F."/>
            <person name="Lam T.T."/>
            <person name="Chang Q.C."/>
            <person name="Ding S.J."/>
            <person name="Wang X.J."/>
            <person name="Zhu J.G."/>
            <person name="Ruan X.D."/>
            <person name="Zhao L."/>
            <person name="Wei J.T."/>
            <person name="Ye R.Z."/>
            <person name="Que T.C."/>
            <person name="Du C.H."/>
            <person name="Zhou Y.H."/>
            <person name="Cheng J.X."/>
            <person name="Dai P.F."/>
            <person name="Guo W.B."/>
            <person name="Han X.H."/>
            <person name="Huang E.J."/>
            <person name="Li L.F."/>
            <person name="Wei W."/>
            <person name="Gao Y.C."/>
            <person name="Liu J.Z."/>
            <person name="Shao H.Z."/>
            <person name="Wang X."/>
            <person name="Wang C.C."/>
            <person name="Yang T.C."/>
            <person name="Huo Q.B."/>
            <person name="Li W."/>
            <person name="Chen H.Y."/>
            <person name="Chen S.E."/>
            <person name="Zhou L.G."/>
            <person name="Ni X.B."/>
            <person name="Tian J.H."/>
            <person name="Sheng Y."/>
            <person name="Liu T."/>
            <person name="Pan Y.S."/>
            <person name="Xia L.Y."/>
            <person name="Li J."/>
            <person name="Zhao F."/>
            <person name="Cao W.C."/>
        </authorList>
    </citation>
    <scope>NUCLEOTIDE SEQUENCE [LARGE SCALE GENOMIC DNA]</scope>
    <source>
        <strain evidence="3">HaeL-2018</strain>
    </source>
</reference>
<dbReference type="InterPro" id="IPR007527">
    <property type="entry name" value="Znf_SWIM"/>
</dbReference>
<comment type="caution">
    <text evidence="3">The sequence shown here is derived from an EMBL/GenBank/DDBJ whole genome shotgun (WGS) entry which is preliminary data.</text>
</comment>
<keyword evidence="1" id="KW-0863">Zinc-finger</keyword>
<gene>
    <name evidence="3" type="ORF">HPB48_002454</name>
</gene>
<evidence type="ECO:0000313" key="4">
    <source>
        <dbReference type="Proteomes" id="UP000821853"/>
    </source>
</evidence>
<dbReference type="GO" id="GO:0008270">
    <property type="term" value="F:zinc ion binding"/>
    <property type="evidence" value="ECO:0007669"/>
    <property type="project" value="UniProtKB-KW"/>
</dbReference>
<keyword evidence="4" id="KW-1185">Reference proteome</keyword>
<protein>
    <recommendedName>
        <fullName evidence="2">SWIM-type domain-containing protein</fullName>
    </recommendedName>
</protein>
<proteinExistence type="predicted"/>
<dbReference type="Proteomes" id="UP000821853">
    <property type="component" value="Chromosome 2"/>
</dbReference>
<feature type="domain" description="SWIM-type" evidence="2">
    <location>
        <begin position="18"/>
        <end position="54"/>
    </location>
</feature>
<keyword evidence="1" id="KW-0862">Zinc</keyword>
<dbReference type="PANTHER" id="PTHR47526:SF3">
    <property type="entry name" value="PHD-TYPE DOMAIN-CONTAINING PROTEIN"/>
    <property type="match status" value="1"/>
</dbReference>